<dbReference type="STRING" id="864069.MicloDRAFT_00001850"/>
<name>I4Z4Q3_9HYPH</name>
<dbReference type="EMBL" id="JH660633">
    <property type="protein sequence ID" value="EIM31195.1"/>
    <property type="molecule type" value="Genomic_DNA"/>
</dbReference>
<dbReference type="PATRIC" id="fig|864069.3.peg.194"/>
<reference evidence="1 2" key="1">
    <citation type="submission" date="2012-02" db="EMBL/GenBank/DDBJ databases">
        <title>Improved High-Quality Draft sequence of Microvirga sp. WSM3557.</title>
        <authorList>
            <consortium name="US DOE Joint Genome Institute"/>
            <person name="Lucas S."/>
            <person name="Han J."/>
            <person name="Lapidus A."/>
            <person name="Cheng J.-F."/>
            <person name="Goodwin L."/>
            <person name="Pitluck S."/>
            <person name="Peters L."/>
            <person name="Zhang X."/>
            <person name="Detter J.C."/>
            <person name="Han C."/>
            <person name="Tapia R."/>
            <person name="Land M."/>
            <person name="Hauser L."/>
            <person name="Kyrpides N."/>
            <person name="Ivanova N."/>
            <person name="Pagani I."/>
            <person name="Brau L."/>
            <person name="Yates R."/>
            <person name="O'Hara G."/>
            <person name="Rui T."/>
            <person name="Howieson J."/>
            <person name="Reeve W."/>
            <person name="Woyke T."/>
        </authorList>
    </citation>
    <scope>NUCLEOTIDE SEQUENCE [LARGE SCALE GENOMIC DNA]</scope>
    <source>
        <strain evidence="1 2">WSM3557</strain>
    </source>
</reference>
<evidence type="ECO:0000313" key="1">
    <source>
        <dbReference type="EMBL" id="EIM31195.1"/>
    </source>
</evidence>
<proteinExistence type="predicted"/>
<gene>
    <name evidence="1" type="ORF">MicloDRAFT_00001850</name>
</gene>
<accession>I4Z4Q3</accession>
<dbReference type="Proteomes" id="UP000003947">
    <property type="component" value="Unassembled WGS sequence"/>
</dbReference>
<dbReference type="HOGENOM" id="CLU_2142991_0_0_5"/>
<keyword evidence="2" id="KW-1185">Reference proteome</keyword>
<evidence type="ECO:0000313" key="2">
    <source>
        <dbReference type="Proteomes" id="UP000003947"/>
    </source>
</evidence>
<protein>
    <submittedName>
        <fullName evidence="1">Uncharacterized protein</fullName>
    </submittedName>
</protein>
<organism evidence="1 2">
    <name type="scientific">Microvirga lotononidis</name>
    <dbReference type="NCBI Taxonomy" id="864069"/>
    <lineage>
        <taxon>Bacteria</taxon>
        <taxon>Pseudomonadati</taxon>
        <taxon>Pseudomonadota</taxon>
        <taxon>Alphaproteobacteria</taxon>
        <taxon>Hyphomicrobiales</taxon>
        <taxon>Methylobacteriaceae</taxon>
        <taxon>Microvirga</taxon>
    </lineage>
</organism>
<sequence length="112" mass="12807">MWQMYGQKVVSVLAPTPRLFYVKGKIPYSTGFQQGLSGQRRQTEDGDWEATPWIKDVRWIATICSTEKRLLRMTNLPEPSRKFADQTNRAAGPLRPCHLSYIANSMSCDKPT</sequence>
<dbReference type="AlphaFoldDB" id="I4Z4Q3"/>